<feature type="region of interest" description="Disordered" evidence="8">
    <location>
        <begin position="1"/>
        <end position="39"/>
    </location>
</feature>
<evidence type="ECO:0000313" key="11">
    <source>
        <dbReference type="EMBL" id="KAL2044666.1"/>
    </source>
</evidence>
<evidence type="ECO:0000256" key="1">
    <source>
        <dbReference type="ARBA" id="ARBA00004141"/>
    </source>
</evidence>
<proteinExistence type="inferred from homology"/>
<evidence type="ECO:0000256" key="6">
    <source>
        <dbReference type="ARBA" id="ARBA00023136"/>
    </source>
</evidence>
<keyword evidence="6 9" id="KW-0472">Membrane</keyword>
<dbReference type="PRINTS" id="PR00171">
    <property type="entry name" value="SUGRTRNSPORT"/>
</dbReference>
<feature type="transmembrane region" description="Helical" evidence="9">
    <location>
        <begin position="422"/>
        <end position="442"/>
    </location>
</feature>
<feature type="transmembrane region" description="Helical" evidence="9">
    <location>
        <begin position="520"/>
        <end position="540"/>
    </location>
</feature>
<sequence length="639" mass="71221">MAEYNEKANMAHIDQNGADDSNKDTEMHGSRQGSRQQSVSLNRNITARIQNPLAGIPRDTLFYNVEQFAQEANMQDMIPLLKKGALVAQDPPAFESIAELDEVERDALRNEVLHKWRQPFALYFTVILCSIGAAVQGWDQTGSNGANLSWPVDFGVPDAAPKTGPVPGVNYDLNSWIVGVVNSGPYIGSAFIGCWCSDPLNNFFGRRGTIFFSAIFCFFSVIGSAVSQDWPQLFVTRLLLGIGMGSKASTVPIYAAENCPAAIRGGLVMSWQMWTAFGIFLGFCANLAVYNVGPIAWRLQLGSAMIPALPLLIGVYFCPESPRWYIKKGRYSNAFRSLCRLRNTPLQAARDLYYIHAQIQEEADIIGRSNYVTRFIELFTIPRVRRATGASFTVMLAQQMCGINIIAFYSSTVFVNAGASNLTALLASFGFGLVNFVFAWPAVWTIDTWGRRTLLLFTFPNMAWTLLAAGLCFIIPQESRAHLGLIAFFIFLFAAFYSPGEGPVPFTYSAEVFPLSHREVGMSWAVATCLFWAAVLSISFPRILRAFFPVGAFAFYAGLNVTALVLIFLFVPETKQRTLEELDYVFAVPTRVHVRYQVTKALPWWFKRYILCNKRAKLEPLYHFEGAVAADQKNAVLKR</sequence>
<feature type="transmembrane region" description="Helical" evidence="9">
    <location>
        <begin position="120"/>
        <end position="138"/>
    </location>
</feature>
<keyword evidence="4 9" id="KW-0812">Transmembrane</keyword>
<dbReference type="Pfam" id="PF00083">
    <property type="entry name" value="Sugar_tr"/>
    <property type="match status" value="1"/>
</dbReference>
<organism evidence="11 12">
    <name type="scientific">Stereocaulon virgatum</name>
    <dbReference type="NCBI Taxonomy" id="373712"/>
    <lineage>
        <taxon>Eukaryota</taxon>
        <taxon>Fungi</taxon>
        <taxon>Dikarya</taxon>
        <taxon>Ascomycota</taxon>
        <taxon>Pezizomycotina</taxon>
        <taxon>Lecanoromycetes</taxon>
        <taxon>OSLEUM clade</taxon>
        <taxon>Lecanoromycetidae</taxon>
        <taxon>Lecanorales</taxon>
        <taxon>Lecanorineae</taxon>
        <taxon>Stereocaulaceae</taxon>
        <taxon>Stereocaulon</taxon>
    </lineage>
</organism>
<feature type="transmembrane region" description="Helical" evidence="9">
    <location>
        <begin position="208"/>
        <end position="226"/>
    </location>
</feature>
<dbReference type="InterPro" id="IPR036259">
    <property type="entry name" value="MFS_trans_sf"/>
</dbReference>
<feature type="transmembrane region" description="Helical" evidence="9">
    <location>
        <begin position="390"/>
        <end position="410"/>
    </location>
</feature>
<dbReference type="SUPFAM" id="SSF103473">
    <property type="entry name" value="MFS general substrate transporter"/>
    <property type="match status" value="1"/>
</dbReference>
<feature type="transmembrane region" description="Helical" evidence="9">
    <location>
        <begin position="482"/>
        <end position="499"/>
    </location>
</feature>
<comment type="caution">
    <text evidence="11">The sequence shown here is derived from an EMBL/GenBank/DDBJ whole genome shotgun (WGS) entry which is preliminary data.</text>
</comment>
<dbReference type="Gene3D" id="1.20.1250.20">
    <property type="entry name" value="MFS general substrate transporter like domains"/>
    <property type="match status" value="1"/>
</dbReference>
<evidence type="ECO:0000256" key="3">
    <source>
        <dbReference type="ARBA" id="ARBA00022448"/>
    </source>
</evidence>
<evidence type="ECO:0000256" key="2">
    <source>
        <dbReference type="ARBA" id="ARBA00010992"/>
    </source>
</evidence>
<feature type="transmembrane region" description="Helical" evidence="9">
    <location>
        <begin position="454"/>
        <end position="476"/>
    </location>
</feature>
<keyword evidence="5 9" id="KW-1133">Transmembrane helix</keyword>
<feature type="transmembrane region" description="Helical" evidence="9">
    <location>
        <begin position="546"/>
        <end position="571"/>
    </location>
</feature>
<dbReference type="PROSITE" id="PS50850">
    <property type="entry name" value="MFS"/>
    <property type="match status" value="1"/>
</dbReference>
<keyword evidence="12" id="KW-1185">Reference proteome</keyword>
<feature type="transmembrane region" description="Helical" evidence="9">
    <location>
        <begin position="268"/>
        <end position="289"/>
    </location>
</feature>
<dbReference type="PANTHER" id="PTHR48020:SF4">
    <property type="entry name" value="SYMPORT, PUTATIVE (AFU_ORTHOLOGUE AFUA_3G11790)-RELATED"/>
    <property type="match status" value="1"/>
</dbReference>
<keyword evidence="3 7" id="KW-0813">Transport</keyword>
<feature type="compositionally biased region" description="Basic and acidic residues" evidence="8">
    <location>
        <begin position="20"/>
        <end position="29"/>
    </location>
</feature>
<evidence type="ECO:0000256" key="7">
    <source>
        <dbReference type="RuleBase" id="RU003346"/>
    </source>
</evidence>
<dbReference type="InterPro" id="IPR005828">
    <property type="entry name" value="MFS_sugar_transport-like"/>
</dbReference>
<evidence type="ECO:0000256" key="9">
    <source>
        <dbReference type="SAM" id="Phobius"/>
    </source>
</evidence>
<dbReference type="InterPro" id="IPR050814">
    <property type="entry name" value="Myo-inositol_Transporter"/>
</dbReference>
<evidence type="ECO:0000313" key="12">
    <source>
        <dbReference type="Proteomes" id="UP001590950"/>
    </source>
</evidence>
<gene>
    <name evidence="11" type="ORF">N7G274_002440</name>
</gene>
<feature type="transmembrane region" description="Helical" evidence="9">
    <location>
        <begin position="295"/>
        <end position="318"/>
    </location>
</feature>
<dbReference type="InterPro" id="IPR003663">
    <property type="entry name" value="Sugar/inositol_transpt"/>
</dbReference>
<name>A0ABR4AGM6_9LECA</name>
<dbReference type="InterPro" id="IPR020846">
    <property type="entry name" value="MFS_dom"/>
</dbReference>
<dbReference type="InterPro" id="IPR005829">
    <property type="entry name" value="Sugar_transporter_CS"/>
</dbReference>
<feature type="domain" description="Major facilitator superfamily (MFS) profile" evidence="10">
    <location>
        <begin position="125"/>
        <end position="575"/>
    </location>
</feature>
<accession>A0ABR4AGM6</accession>
<comment type="similarity">
    <text evidence="2 7">Belongs to the major facilitator superfamily. Sugar transporter (TC 2.A.1.1) family.</text>
</comment>
<reference evidence="11 12" key="1">
    <citation type="submission" date="2024-09" db="EMBL/GenBank/DDBJ databases">
        <title>Rethinking Asexuality: The Enigmatic Case of Functional Sexual Genes in Lepraria (Stereocaulaceae).</title>
        <authorList>
            <person name="Doellman M."/>
            <person name="Sun Y."/>
            <person name="Barcenas-Pena A."/>
            <person name="Lumbsch H.T."/>
            <person name="Grewe F."/>
        </authorList>
    </citation>
    <scope>NUCLEOTIDE SEQUENCE [LARGE SCALE GENOMIC DNA]</scope>
    <source>
        <strain evidence="11 12">Mercado 3170</strain>
    </source>
</reference>
<dbReference type="PANTHER" id="PTHR48020">
    <property type="entry name" value="PROTON MYO-INOSITOL COTRANSPORTER"/>
    <property type="match status" value="1"/>
</dbReference>
<dbReference type="NCBIfam" id="TIGR00879">
    <property type="entry name" value="SP"/>
    <property type="match status" value="1"/>
</dbReference>
<comment type="subcellular location">
    <subcellularLocation>
        <location evidence="1">Membrane</location>
        <topology evidence="1">Multi-pass membrane protein</topology>
    </subcellularLocation>
</comment>
<dbReference type="PROSITE" id="PS00217">
    <property type="entry name" value="SUGAR_TRANSPORT_2"/>
    <property type="match status" value="1"/>
</dbReference>
<evidence type="ECO:0000256" key="5">
    <source>
        <dbReference type="ARBA" id="ARBA00022989"/>
    </source>
</evidence>
<evidence type="ECO:0000259" key="10">
    <source>
        <dbReference type="PROSITE" id="PS50850"/>
    </source>
</evidence>
<protein>
    <recommendedName>
        <fullName evidence="10">Major facilitator superfamily (MFS) profile domain-containing protein</fullName>
    </recommendedName>
</protein>
<evidence type="ECO:0000256" key="8">
    <source>
        <dbReference type="SAM" id="MobiDB-lite"/>
    </source>
</evidence>
<evidence type="ECO:0000256" key="4">
    <source>
        <dbReference type="ARBA" id="ARBA00022692"/>
    </source>
</evidence>
<dbReference type="Proteomes" id="UP001590950">
    <property type="component" value="Unassembled WGS sequence"/>
</dbReference>
<feature type="transmembrane region" description="Helical" evidence="9">
    <location>
        <begin position="176"/>
        <end position="196"/>
    </location>
</feature>
<dbReference type="EMBL" id="JBEFKJ010000008">
    <property type="protein sequence ID" value="KAL2044666.1"/>
    <property type="molecule type" value="Genomic_DNA"/>
</dbReference>